<keyword evidence="3 7" id="KW-1003">Cell membrane</keyword>
<feature type="transmembrane region" description="Helical" evidence="8">
    <location>
        <begin position="386"/>
        <end position="404"/>
    </location>
</feature>
<evidence type="ECO:0000256" key="8">
    <source>
        <dbReference type="SAM" id="Phobius"/>
    </source>
</evidence>
<evidence type="ECO:0000256" key="6">
    <source>
        <dbReference type="ARBA" id="ARBA00023136"/>
    </source>
</evidence>
<sequence length="451" mass="52733">MAISISLILLFIFLNVSGLLIFKQLEEKWKVLLVNSVLLYIFIAQWAIIFILLFSLIVFFGGRFIEKNKSKFAYYGIIFLGLAALLTEKLHLFPKSSLPESFTILGISYITFNGLSYLFDLRKGYIKAESNYWLMLLYLFYFPYISAGPMHRYKKTIAQFKNKVGLSDKNFSAGFRLILWGLFKNIVLTQRLKKVVDSIIDNPEIYHGGVVLVGGLVFLIYIYCDFSSYIDIFQGTSQIFGIKLTHNFRSRVYTAHSRKHYWEGWHITLNHWFRDYVFYPIARNAKNKWQFNLAMLSTFSLIGLWHEVSWKFLIWGLINGCWIIIENKVRDHFKFADTPFNRALGTTYHIVGASFLAIIFRTNNLSATLNALFAKTNLAVLVDMRLLHQLLYILPLFIFMDYFYKKAGEKTIDEYIGLFSFKARWAIYILLAFIILSMGLGQIEDAYYRQF</sequence>
<keyword evidence="10" id="KW-1185">Reference proteome</keyword>
<comment type="similarity">
    <text evidence="2 7">Belongs to the membrane-bound acyltransferase family.</text>
</comment>
<evidence type="ECO:0000256" key="3">
    <source>
        <dbReference type="ARBA" id="ARBA00022475"/>
    </source>
</evidence>
<comment type="subcellular location">
    <subcellularLocation>
        <location evidence="1">Cell membrane</location>
        <topology evidence="1">Multi-pass membrane protein</topology>
    </subcellularLocation>
</comment>
<feature type="transmembrane region" description="Helical" evidence="8">
    <location>
        <begin position="102"/>
        <end position="119"/>
    </location>
</feature>
<proteinExistence type="inferred from homology"/>
<evidence type="ECO:0000256" key="7">
    <source>
        <dbReference type="PIRNR" id="PIRNR016636"/>
    </source>
</evidence>
<dbReference type="Proteomes" id="UP001597510">
    <property type="component" value="Unassembled WGS sequence"/>
</dbReference>
<accession>A0ABW5JD57</accession>
<evidence type="ECO:0000256" key="1">
    <source>
        <dbReference type="ARBA" id="ARBA00004651"/>
    </source>
</evidence>
<evidence type="ECO:0000256" key="5">
    <source>
        <dbReference type="ARBA" id="ARBA00022989"/>
    </source>
</evidence>
<dbReference type="EC" id="2.3.-.-" evidence="9"/>
<dbReference type="RefSeq" id="WP_340233450.1">
    <property type="nucleotide sequence ID" value="NZ_JBBEWC010000001.1"/>
</dbReference>
<dbReference type="PIRSF" id="PIRSF016636">
    <property type="entry name" value="AlgI_DltB"/>
    <property type="match status" value="1"/>
</dbReference>
<feature type="transmembrane region" description="Helical" evidence="8">
    <location>
        <begin position="131"/>
        <end position="147"/>
    </location>
</feature>
<keyword evidence="7 9" id="KW-0012">Acyltransferase</keyword>
<dbReference type="InterPro" id="IPR024194">
    <property type="entry name" value="Ac/AlaTfrase_AlgI/DltB"/>
</dbReference>
<feature type="transmembrane region" description="Helical" evidence="8">
    <location>
        <begin position="425"/>
        <end position="443"/>
    </location>
</feature>
<reference evidence="10" key="1">
    <citation type="journal article" date="2019" name="Int. J. Syst. Evol. Microbiol.">
        <title>The Global Catalogue of Microorganisms (GCM) 10K type strain sequencing project: providing services to taxonomists for standard genome sequencing and annotation.</title>
        <authorList>
            <consortium name="The Broad Institute Genomics Platform"/>
            <consortium name="The Broad Institute Genome Sequencing Center for Infectious Disease"/>
            <person name="Wu L."/>
            <person name="Ma J."/>
        </authorList>
    </citation>
    <scope>NUCLEOTIDE SEQUENCE [LARGE SCALE GENOMIC DNA]</scope>
    <source>
        <strain evidence="10">KCTC 52344</strain>
    </source>
</reference>
<keyword evidence="7 9" id="KW-0808">Transferase</keyword>
<comment type="caution">
    <text evidence="9">The sequence shown here is derived from an EMBL/GenBank/DDBJ whole genome shotgun (WGS) entry which is preliminary data.</text>
</comment>
<evidence type="ECO:0000256" key="2">
    <source>
        <dbReference type="ARBA" id="ARBA00010323"/>
    </source>
</evidence>
<feature type="transmembrane region" description="Helical" evidence="8">
    <location>
        <begin position="312"/>
        <end position="329"/>
    </location>
</feature>
<evidence type="ECO:0000256" key="4">
    <source>
        <dbReference type="ARBA" id="ARBA00022692"/>
    </source>
</evidence>
<feature type="transmembrane region" description="Helical" evidence="8">
    <location>
        <begin position="205"/>
        <end position="224"/>
    </location>
</feature>
<keyword evidence="5 8" id="KW-1133">Transmembrane helix</keyword>
<organism evidence="9 10">
    <name type="scientific">Emticicia soli</name>
    <dbReference type="NCBI Taxonomy" id="2027878"/>
    <lineage>
        <taxon>Bacteria</taxon>
        <taxon>Pseudomonadati</taxon>
        <taxon>Bacteroidota</taxon>
        <taxon>Cytophagia</taxon>
        <taxon>Cytophagales</taxon>
        <taxon>Leadbetterellaceae</taxon>
        <taxon>Emticicia</taxon>
    </lineage>
</organism>
<dbReference type="GO" id="GO:0016746">
    <property type="term" value="F:acyltransferase activity"/>
    <property type="evidence" value="ECO:0007669"/>
    <property type="project" value="UniProtKB-KW"/>
</dbReference>
<dbReference type="PANTHER" id="PTHR13285:SF18">
    <property type="entry name" value="PROTEIN-CYSTEINE N-PALMITOYLTRANSFERASE RASP"/>
    <property type="match status" value="1"/>
</dbReference>
<feature type="transmembrane region" description="Helical" evidence="8">
    <location>
        <begin position="37"/>
        <end position="60"/>
    </location>
</feature>
<name>A0ABW5JD57_9BACT</name>
<keyword evidence="6 7" id="KW-0472">Membrane</keyword>
<feature type="transmembrane region" description="Helical" evidence="8">
    <location>
        <begin position="72"/>
        <end position="90"/>
    </location>
</feature>
<evidence type="ECO:0000313" key="9">
    <source>
        <dbReference type="EMBL" id="MFD2523524.1"/>
    </source>
</evidence>
<dbReference type="EMBL" id="JBHULC010000038">
    <property type="protein sequence ID" value="MFD2523524.1"/>
    <property type="molecule type" value="Genomic_DNA"/>
</dbReference>
<dbReference type="PANTHER" id="PTHR13285">
    <property type="entry name" value="ACYLTRANSFERASE"/>
    <property type="match status" value="1"/>
</dbReference>
<dbReference type="Pfam" id="PF03062">
    <property type="entry name" value="MBOAT"/>
    <property type="match status" value="1"/>
</dbReference>
<protein>
    <submittedName>
        <fullName evidence="9">MBOAT family O-acyltransferase</fullName>
        <ecNumber evidence="9">2.3.-.-</ecNumber>
    </submittedName>
</protein>
<keyword evidence="4 8" id="KW-0812">Transmembrane</keyword>
<dbReference type="InterPro" id="IPR051085">
    <property type="entry name" value="MB_O-acyltransferase"/>
</dbReference>
<gene>
    <name evidence="9" type="ORF">ACFSR2_21680</name>
</gene>
<evidence type="ECO:0000313" key="10">
    <source>
        <dbReference type="Proteomes" id="UP001597510"/>
    </source>
</evidence>
<dbReference type="InterPro" id="IPR004299">
    <property type="entry name" value="MBOAT_fam"/>
</dbReference>